<evidence type="ECO:0000256" key="6">
    <source>
        <dbReference type="ARBA" id="ARBA00023136"/>
    </source>
</evidence>
<evidence type="ECO:0000256" key="14">
    <source>
        <dbReference type="ARBA" id="ARBA00049296"/>
    </source>
</evidence>
<evidence type="ECO:0000256" key="10">
    <source>
        <dbReference type="ARBA" id="ARBA00048680"/>
    </source>
</evidence>
<comment type="catalytic activity">
    <reaction evidence="14">
        <text>13-(9Z-octadecenoyloxy)-octadecanoate + H2O = 13-hydroxy-octadecanoate + (9Z)-octadecenoate + H(+)</text>
        <dbReference type="Rhea" id="RHEA:52064"/>
        <dbReference type="ChEBI" id="CHEBI:15377"/>
        <dbReference type="ChEBI" id="CHEBI:15378"/>
        <dbReference type="ChEBI" id="CHEBI:30823"/>
        <dbReference type="ChEBI" id="CHEBI:136303"/>
        <dbReference type="ChEBI" id="CHEBI:136304"/>
    </reaction>
    <physiologicalReaction direction="left-to-right" evidence="14">
        <dbReference type="Rhea" id="RHEA:52065"/>
    </physiologicalReaction>
</comment>
<evidence type="ECO:0000256" key="4">
    <source>
        <dbReference type="ARBA" id="ARBA00022692"/>
    </source>
</evidence>
<feature type="transmembrane region" description="Helical" evidence="18">
    <location>
        <begin position="196"/>
        <end position="218"/>
    </location>
</feature>
<comment type="catalytic activity">
    <reaction evidence="9">
        <text>9-hexadecanoyloxy-octadecanoate + H2O = 9-hydroxy-octadecanoate + hexadecanoate + H(+)</text>
        <dbReference type="Rhea" id="RHEA:52052"/>
        <dbReference type="ChEBI" id="CHEBI:7896"/>
        <dbReference type="ChEBI" id="CHEBI:15377"/>
        <dbReference type="ChEBI" id="CHEBI:15378"/>
        <dbReference type="ChEBI" id="CHEBI:83670"/>
        <dbReference type="ChEBI" id="CHEBI:136286"/>
    </reaction>
    <physiologicalReaction direction="left-to-right" evidence="9">
        <dbReference type="Rhea" id="RHEA:52053"/>
    </physiologicalReaction>
</comment>
<evidence type="ECO:0000256" key="8">
    <source>
        <dbReference type="ARBA" id="ARBA00047427"/>
    </source>
</evidence>
<feature type="region of interest" description="Disordered" evidence="17">
    <location>
        <begin position="232"/>
        <end position="254"/>
    </location>
</feature>
<comment type="similarity">
    <text evidence="3">Belongs to the AIG1 family.</text>
</comment>
<comment type="catalytic activity">
    <reaction evidence="8">
        <text>13-octadecanoyloxy-octadecanoate + H2O = 13-hydroxy-octadecanoate + octadecanoate + H(+)</text>
        <dbReference type="Rhea" id="RHEA:52084"/>
        <dbReference type="ChEBI" id="CHEBI:15377"/>
        <dbReference type="ChEBI" id="CHEBI:15378"/>
        <dbReference type="ChEBI" id="CHEBI:25629"/>
        <dbReference type="ChEBI" id="CHEBI:136304"/>
        <dbReference type="ChEBI" id="CHEBI:136335"/>
    </reaction>
    <physiologicalReaction direction="left-to-right" evidence="8">
        <dbReference type="Rhea" id="RHEA:52085"/>
    </physiologicalReaction>
</comment>
<proteinExistence type="inferred from homology"/>
<protein>
    <recommendedName>
        <fullName evidence="21">Androgen-dependent TFPI-regulating protein</fullName>
    </recommendedName>
</protein>
<evidence type="ECO:0008006" key="21">
    <source>
        <dbReference type="Google" id="ProtNLM"/>
    </source>
</evidence>
<evidence type="ECO:0000256" key="3">
    <source>
        <dbReference type="ARBA" id="ARBA00009300"/>
    </source>
</evidence>
<name>A0ABD1KXM3_9TELE</name>
<evidence type="ECO:0000256" key="9">
    <source>
        <dbReference type="ARBA" id="ARBA00047863"/>
    </source>
</evidence>
<dbReference type="GO" id="GO:0012505">
    <property type="term" value="C:endomembrane system"/>
    <property type="evidence" value="ECO:0007669"/>
    <property type="project" value="UniProtKB-SubCell"/>
</dbReference>
<evidence type="ECO:0000256" key="18">
    <source>
        <dbReference type="SAM" id="Phobius"/>
    </source>
</evidence>
<dbReference type="InterPro" id="IPR006838">
    <property type="entry name" value="ADTRP_AIG1"/>
</dbReference>
<feature type="transmembrane region" description="Helical" evidence="18">
    <location>
        <begin position="50"/>
        <end position="72"/>
    </location>
</feature>
<keyword evidence="5 18" id="KW-1133">Transmembrane helix</keyword>
<evidence type="ECO:0000256" key="13">
    <source>
        <dbReference type="ARBA" id="ARBA00049221"/>
    </source>
</evidence>
<feature type="compositionally biased region" description="Gly residues" evidence="17">
    <location>
        <begin position="232"/>
        <end position="242"/>
    </location>
</feature>
<comment type="caution">
    <text evidence="19">The sequence shown here is derived from an EMBL/GenBank/DDBJ whole genome shotgun (WGS) entry which is preliminary data.</text>
</comment>
<comment type="subcellular location">
    <subcellularLocation>
        <location evidence="2">Endomembrane system</location>
        <topology evidence="2">Multi-pass membrane protein</topology>
    </subcellularLocation>
</comment>
<evidence type="ECO:0000256" key="16">
    <source>
        <dbReference type="ARBA" id="ARBA00049428"/>
    </source>
</evidence>
<evidence type="ECO:0000256" key="12">
    <source>
        <dbReference type="ARBA" id="ARBA00048800"/>
    </source>
</evidence>
<comment type="catalytic activity">
    <reaction evidence="10">
        <text>12-octadecanoyloxy-octadecanoate + H2O = 12-hydroxyoctadecanoate + octadecanoate + H(+)</text>
        <dbReference type="Rhea" id="RHEA:52080"/>
        <dbReference type="ChEBI" id="CHEBI:15377"/>
        <dbReference type="ChEBI" id="CHEBI:15378"/>
        <dbReference type="ChEBI" id="CHEBI:25629"/>
        <dbReference type="ChEBI" id="CHEBI:84201"/>
        <dbReference type="ChEBI" id="CHEBI:136330"/>
    </reaction>
    <physiologicalReaction direction="left-to-right" evidence="10">
        <dbReference type="Rhea" id="RHEA:52081"/>
    </physiologicalReaction>
</comment>
<comment type="catalytic activity">
    <reaction evidence="13">
        <text>9-octadecanoyloxy-octadecanoate + H2O = 9-hydroxy-octadecanoate + octadecanoate + H(+)</text>
        <dbReference type="Rhea" id="RHEA:52096"/>
        <dbReference type="ChEBI" id="CHEBI:15377"/>
        <dbReference type="ChEBI" id="CHEBI:15378"/>
        <dbReference type="ChEBI" id="CHEBI:25629"/>
        <dbReference type="ChEBI" id="CHEBI:136286"/>
        <dbReference type="ChEBI" id="CHEBI:136373"/>
    </reaction>
    <physiologicalReaction direction="left-to-right" evidence="13">
        <dbReference type="Rhea" id="RHEA:52097"/>
    </physiologicalReaction>
</comment>
<evidence type="ECO:0000256" key="1">
    <source>
        <dbReference type="ARBA" id="ARBA00000923"/>
    </source>
</evidence>
<evidence type="ECO:0000313" key="19">
    <source>
        <dbReference type="EMBL" id="KAL2103914.1"/>
    </source>
</evidence>
<accession>A0ABD1KXM3</accession>
<comment type="catalytic activity">
    <reaction evidence="11">
        <text>12-(9Z-octadecenoyloxy)-octadecanoate + H2O = 12-hydroxyoctadecanoate + (9Z)-octadecenoate + H(+)</text>
        <dbReference type="Rhea" id="RHEA:52060"/>
        <dbReference type="ChEBI" id="CHEBI:15377"/>
        <dbReference type="ChEBI" id="CHEBI:15378"/>
        <dbReference type="ChEBI" id="CHEBI:30823"/>
        <dbReference type="ChEBI" id="CHEBI:84201"/>
        <dbReference type="ChEBI" id="CHEBI:136302"/>
    </reaction>
    <physiologicalReaction direction="left-to-right" evidence="11">
        <dbReference type="Rhea" id="RHEA:52061"/>
    </physiologicalReaction>
</comment>
<keyword evidence="20" id="KW-1185">Reference proteome</keyword>
<evidence type="ECO:0000256" key="7">
    <source>
        <dbReference type="ARBA" id="ARBA00047368"/>
    </source>
</evidence>
<dbReference type="PANTHER" id="PTHR10989">
    <property type="entry name" value="ANDROGEN-INDUCED PROTEIN 1-RELATED"/>
    <property type="match status" value="1"/>
</dbReference>
<organism evidence="19 20">
    <name type="scientific">Coilia grayii</name>
    <name type="common">Gray's grenadier anchovy</name>
    <dbReference type="NCBI Taxonomy" id="363190"/>
    <lineage>
        <taxon>Eukaryota</taxon>
        <taxon>Metazoa</taxon>
        <taxon>Chordata</taxon>
        <taxon>Craniata</taxon>
        <taxon>Vertebrata</taxon>
        <taxon>Euteleostomi</taxon>
        <taxon>Actinopterygii</taxon>
        <taxon>Neopterygii</taxon>
        <taxon>Teleostei</taxon>
        <taxon>Clupei</taxon>
        <taxon>Clupeiformes</taxon>
        <taxon>Clupeoidei</taxon>
        <taxon>Engraulidae</taxon>
        <taxon>Coilinae</taxon>
        <taxon>Coilia</taxon>
    </lineage>
</organism>
<dbReference type="AlphaFoldDB" id="A0ABD1KXM3"/>
<keyword evidence="6 18" id="KW-0472">Membrane</keyword>
<dbReference type="EMBL" id="JBHFQA010000001">
    <property type="protein sequence ID" value="KAL2103914.1"/>
    <property type="molecule type" value="Genomic_DNA"/>
</dbReference>
<comment type="catalytic activity">
    <reaction evidence="12">
        <text>9-(9Z-octadecenoyloxy)-octadecanoate + H2O = 9-hydroxy-octadecanoate + (9Z)-octadecenoate + H(+)</text>
        <dbReference type="Rhea" id="RHEA:52048"/>
        <dbReference type="ChEBI" id="CHEBI:15377"/>
        <dbReference type="ChEBI" id="CHEBI:15378"/>
        <dbReference type="ChEBI" id="CHEBI:30823"/>
        <dbReference type="ChEBI" id="CHEBI:136282"/>
        <dbReference type="ChEBI" id="CHEBI:136286"/>
    </reaction>
    <physiologicalReaction direction="left-to-right" evidence="12">
        <dbReference type="Rhea" id="RHEA:52049"/>
    </physiologicalReaction>
</comment>
<sequence>MAASGLGWRSCLCAHLAIFSWYVFTLRTNCSLEISERHPGARTYGGRWKYLTFINLVMQTVFFGLCVVTDLSHMVVSNARTGLPSRLLKTRDYFFTVLAFPVGTFVFTSFWSLYAYNRELVYPKFLDDIIPIWLNHALHTIILPLLLVQMYLQPHKYPSRAKGILSLALFVALYLAWVLWVHHVSGIWVYPIMSHLSPVGLAVFLAAASLSMAPVYLLGEKMNQLVGRTVGGSGSGKGGGSGPESFEGHVSGPR</sequence>
<evidence type="ECO:0000256" key="5">
    <source>
        <dbReference type="ARBA" id="ARBA00022989"/>
    </source>
</evidence>
<feature type="transmembrane region" description="Helical" evidence="18">
    <location>
        <begin position="164"/>
        <end position="190"/>
    </location>
</feature>
<evidence type="ECO:0000313" key="20">
    <source>
        <dbReference type="Proteomes" id="UP001591681"/>
    </source>
</evidence>
<evidence type="ECO:0000256" key="11">
    <source>
        <dbReference type="ARBA" id="ARBA00048701"/>
    </source>
</evidence>
<keyword evidence="4 18" id="KW-0812">Transmembrane</keyword>
<gene>
    <name evidence="19" type="ORF">ACEWY4_000782</name>
</gene>
<comment type="catalytic activity">
    <reaction evidence="1">
        <text>9-(9Z-hexadecenoyloxy)-octadecanoate + H2O = (9Z)-hexadecenoate + 9-hydroxy-octadecanoate + H(+)</text>
        <dbReference type="Rhea" id="RHEA:52068"/>
        <dbReference type="ChEBI" id="CHEBI:15377"/>
        <dbReference type="ChEBI" id="CHEBI:15378"/>
        <dbReference type="ChEBI" id="CHEBI:32372"/>
        <dbReference type="ChEBI" id="CHEBI:136286"/>
        <dbReference type="ChEBI" id="CHEBI:136309"/>
    </reaction>
    <physiologicalReaction direction="left-to-right" evidence="1">
        <dbReference type="Rhea" id="RHEA:52069"/>
    </physiologicalReaction>
</comment>
<dbReference type="Proteomes" id="UP001591681">
    <property type="component" value="Unassembled WGS sequence"/>
</dbReference>
<comment type="catalytic activity">
    <reaction evidence="7">
        <text>12-hexadecanoyloxy-octadecanoate + H2O = 12-hydroxyoctadecanoate + hexadecanoate + H(+)</text>
        <dbReference type="Rhea" id="RHEA:52056"/>
        <dbReference type="ChEBI" id="CHEBI:7896"/>
        <dbReference type="ChEBI" id="CHEBI:15377"/>
        <dbReference type="ChEBI" id="CHEBI:15378"/>
        <dbReference type="ChEBI" id="CHEBI:83677"/>
        <dbReference type="ChEBI" id="CHEBI:84201"/>
    </reaction>
    <physiologicalReaction direction="left-to-right" evidence="7">
        <dbReference type="Rhea" id="RHEA:52057"/>
    </physiologicalReaction>
</comment>
<evidence type="ECO:0000256" key="17">
    <source>
        <dbReference type="SAM" id="MobiDB-lite"/>
    </source>
</evidence>
<evidence type="ECO:0000256" key="2">
    <source>
        <dbReference type="ARBA" id="ARBA00004127"/>
    </source>
</evidence>
<comment type="catalytic activity">
    <reaction evidence="15">
        <text>13-(9Z-hexadecenoyloxy)-octadecanoate + H2O = 13-hydroxy-octadecanoate + (9Z)-hexadecenoate + H(+)</text>
        <dbReference type="Rhea" id="RHEA:52076"/>
        <dbReference type="ChEBI" id="CHEBI:15377"/>
        <dbReference type="ChEBI" id="CHEBI:15378"/>
        <dbReference type="ChEBI" id="CHEBI:32372"/>
        <dbReference type="ChEBI" id="CHEBI:136304"/>
        <dbReference type="ChEBI" id="CHEBI:136315"/>
    </reaction>
    <physiologicalReaction direction="left-to-right" evidence="15">
        <dbReference type="Rhea" id="RHEA:52077"/>
    </physiologicalReaction>
</comment>
<dbReference type="Pfam" id="PF04750">
    <property type="entry name" value="Far-17a_AIG1"/>
    <property type="match status" value="1"/>
</dbReference>
<reference evidence="19 20" key="1">
    <citation type="submission" date="2024-09" db="EMBL/GenBank/DDBJ databases">
        <title>A chromosome-level genome assembly of Gray's grenadier anchovy, Coilia grayii.</title>
        <authorList>
            <person name="Fu Z."/>
        </authorList>
    </citation>
    <scope>NUCLEOTIDE SEQUENCE [LARGE SCALE GENOMIC DNA]</scope>
    <source>
        <strain evidence="19">G4</strain>
        <tissue evidence="19">Muscle</tissue>
    </source>
</reference>
<evidence type="ECO:0000256" key="15">
    <source>
        <dbReference type="ARBA" id="ARBA00049322"/>
    </source>
</evidence>
<feature type="transmembrane region" description="Helical" evidence="18">
    <location>
        <begin position="133"/>
        <end position="152"/>
    </location>
</feature>
<dbReference type="PANTHER" id="PTHR10989:SF17">
    <property type="entry name" value="ANDROGEN-DEPENDENT TFPI-REGULATING PROTEIN"/>
    <property type="match status" value="1"/>
</dbReference>
<comment type="catalytic activity">
    <reaction evidence="16">
        <text>12-(9Z-hexadecenoyloxy)-octadecanoate + H2O = 12-hydroxyoctadecanoate + (9Z)-hexadecenoate + H(+)</text>
        <dbReference type="Rhea" id="RHEA:52072"/>
        <dbReference type="ChEBI" id="CHEBI:15377"/>
        <dbReference type="ChEBI" id="CHEBI:15378"/>
        <dbReference type="ChEBI" id="CHEBI:32372"/>
        <dbReference type="ChEBI" id="CHEBI:84201"/>
        <dbReference type="ChEBI" id="CHEBI:136312"/>
    </reaction>
    <physiologicalReaction direction="left-to-right" evidence="16">
        <dbReference type="Rhea" id="RHEA:52073"/>
    </physiologicalReaction>
</comment>
<feature type="transmembrane region" description="Helical" evidence="18">
    <location>
        <begin position="93"/>
        <end position="113"/>
    </location>
</feature>